<dbReference type="InterPro" id="IPR036397">
    <property type="entry name" value="RNaseH_sf"/>
</dbReference>
<keyword evidence="2" id="KW-0540">Nuclease</keyword>
<evidence type="ECO:0000256" key="3">
    <source>
        <dbReference type="ARBA" id="ARBA00022801"/>
    </source>
</evidence>
<dbReference type="InterPro" id="IPR012337">
    <property type="entry name" value="RNaseH-like_sf"/>
</dbReference>
<dbReference type="EC" id="2.7.7.7" evidence="1"/>
<comment type="caution">
    <text evidence="7">The sequence shown here is derived from an EMBL/GenBank/DDBJ whole genome shotgun (WGS) entry which is preliminary data.</text>
</comment>
<name>A0A0M0HR40_VIBNE</name>
<dbReference type="OrthoDB" id="5497329at2"/>
<gene>
    <name evidence="7" type="ORF">AKJ17_06325</name>
</gene>
<dbReference type="GO" id="GO:0003887">
    <property type="term" value="F:DNA-directed DNA polymerase activity"/>
    <property type="evidence" value="ECO:0007669"/>
    <property type="project" value="UniProtKB-EC"/>
</dbReference>
<dbReference type="PATRIC" id="fig|693.5.peg.1291"/>
<dbReference type="EMBL" id="LHPJ01000005">
    <property type="protein sequence ID" value="KOO04519.1"/>
    <property type="molecule type" value="Genomic_DNA"/>
</dbReference>
<dbReference type="NCBIfam" id="TIGR00573">
    <property type="entry name" value="dnaq"/>
    <property type="match status" value="1"/>
</dbReference>
<dbReference type="Proteomes" id="UP000037515">
    <property type="component" value="Unassembled WGS sequence"/>
</dbReference>
<dbReference type="GO" id="GO:0008408">
    <property type="term" value="F:3'-5' exonuclease activity"/>
    <property type="evidence" value="ECO:0007669"/>
    <property type="project" value="TreeGrafter"/>
</dbReference>
<evidence type="ECO:0000256" key="5">
    <source>
        <dbReference type="ARBA" id="ARBA00049244"/>
    </source>
</evidence>
<accession>A0A0M0HR40</accession>
<dbReference type="SUPFAM" id="SSF53098">
    <property type="entry name" value="Ribonuclease H-like"/>
    <property type="match status" value="1"/>
</dbReference>
<sequence length="239" mass="27747">MLKKLMHPPSIDWPNKFKRKVETARDEHIKRYYERDLPDATTPIEDVVFLAMDFETTGLDADNDDIITIGTVPFTLNRIFINQAKHWTVRPNKQLEEESVVIHGITHSDVLDAPDLSEVFDQVLEEMAGKVMVVHYQRIEREFFNRALMIRIEEGIEFPVVDTMHIETQIQQRDMGGLINRIRGKKPQSVRLGASRTRYGLPQYTPHHALTDAVATAELLQAQIAYHYDRKQPIGQFWL</sequence>
<dbReference type="InterPro" id="IPR006054">
    <property type="entry name" value="DnaQ"/>
</dbReference>
<evidence type="ECO:0000256" key="4">
    <source>
        <dbReference type="ARBA" id="ARBA00022839"/>
    </source>
</evidence>
<dbReference type="CDD" id="cd06127">
    <property type="entry name" value="DEDDh"/>
    <property type="match status" value="1"/>
</dbReference>
<dbReference type="Gene3D" id="3.30.420.10">
    <property type="entry name" value="Ribonuclease H-like superfamily/Ribonuclease H"/>
    <property type="match status" value="1"/>
</dbReference>
<keyword evidence="8" id="KW-1185">Reference proteome</keyword>
<dbReference type="RefSeq" id="WP_053394931.1">
    <property type="nucleotide sequence ID" value="NZ_LHPJ01000005.1"/>
</dbReference>
<evidence type="ECO:0000256" key="2">
    <source>
        <dbReference type="ARBA" id="ARBA00022722"/>
    </source>
</evidence>
<dbReference type="GO" id="GO:0006260">
    <property type="term" value="P:DNA replication"/>
    <property type="evidence" value="ECO:0007669"/>
    <property type="project" value="InterPro"/>
</dbReference>
<reference evidence="8" key="1">
    <citation type="submission" date="2015-08" db="EMBL/GenBank/DDBJ databases">
        <title>Vibrio galatheae sp. nov., a novel member of the Vibrionaceae family isolated from the Solomon Islands.</title>
        <authorList>
            <person name="Giubergia S."/>
            <person name="Machado H."/>
            <person name="Mateiu R.V."/>
            <person name="Gram L."/>
        </authorList>
    </citation>
    <scope>NUCLEOTIDE SEQUENCE [LARGE SCALE GENOMIC DNA]</scope>
    <source>
        <strain evidence="8">DSM 19584</strain>
    </source>
</reference>
<dbReference type="SMART" id="SM00479">
    <property type="entry name" value="EXOIII"/>
    <property type="match status" value="1"/>
</dbReference>
<dbReference type="InterPro" id="IPR013520">
    <property type="entry name" value="Ribonucl_H"/>
</dbReference>
<evidence type="ECO:0000259" key="6">
    <source>
        <dbReference type="SMART" id="SM00479"/>
    </source>
</evidence>
<dbReference type="AlphaFoldDB" id="A0A0M0HR40"/>
<dbReference type="PANTHER" id="PTHR30231:SF4">
    <property type="entry name" value="PROTEIN NEN2"/>
    <property type="match status" value="1"/>
</dbReference>
<organism evidence="7 8">
    <name type="scientific">Vibrio nereis</name>
    <dbReference type="NCBI Taxonomy" id="693"/>
    <lineage>
        <taxon>Bacteria</taxon>
        <taxon>Pseudomonadati</taxon>
        <taxon>Pseudomonadota</taxon>
        <taxon>Gammaproteobacteria</taxon>
        <taxon>Vibrionales</taxon>
        <taxon>Vibrionaceae</taxon>
        <taxon>Vibrio</taxon>
    </lineage>
</organism>
<keyword evidence="4" id="KW-0269">Exonuclease</keyword>
<evidence type="ECO:0000313" key="7">
    <source>
        <dbReference type="EMBL" id="KOO04519.1"/>
    </source>
</evidence>
<feature type="domain" description="Exonuclease" evidence="6">
    <location>
        <begin position="48"/>
        <end position="229"/>
    </location>
</feature>
<dbReference type="STRING" id="693.AKJ17_06325"/>
<dbReference type="GO" id="GO:0005829">
    <property type="term" value="C:cytosol"/>
    <property type="evidence" value="ECO:0007669"/>
    <property type="project" value="TreeGrafter"/>
</dbReference>
<keyword evidence="3" id="KW-0378">Hydrolase</keyword>
<evidence type="ECO:0000313" key="8">
    <source>
        <dbReference type="Proteomes" id="UP000037515"/>
    </source>
</evidence>
<proteinExistence type="predicted"/>
<dbReference type="PANTHER" id="PTHR30231">
    <property type="entry name" value="DNA POLYMERASE III SUBUNIT EPSILON"/>
    <property type="match status" value="1"/>
</dbReference>
<dbReference type="NCBIfam" id="NF006602">
    <property type="entry name" value="PRK09146.1"/>
    <property type="match status" value="1"/>
</dbReference>
<comment type="catalytic activity">
    <reaction evidence="5">
        <text>DNA(n) + a 2'-deoxyribonucleoside 5'-triphosphate = DNA(n+1) + diphosphate</text>
        <dbReference type="Rhea" id="RHEA:22508"/>
        <dbReference type="Rhea" id="RHEA-COMP:17339"/>
        <dbReference type="Rhea" id="RHEA-COMP:17340"/>
        <dbReference type="ChEBI" id="CHEBI:33019"/>
        <dbReference type="ChEBI" id="CHEBI:61560"/>
        <dbReference type="ChEBI" id="CHEBI:173112"/>
        <dbReference type="EC" id="2.7.7.7"/>
    </reaction>
</comment>
<dbReference type="Pfam" id="PF00929">
    <property type="entry name" value="RNase_T"/>
    <property type="match status" value="1"/>
</dbReference>
<protein>
    <recommendedName>
        <fullName evidence="1">DNA-directed DNA polymerase</fullName>
        <ecNumber evidence="1">2.7.7.7</ecNumber>
    </recommendedName>
</protein>
<evidence type="ECO:0000256" key="1">
    <source>
        <dbReference type="ARBA" id="ARBA00012417"/>
    </source>
</evidence>
<dbReference type="GO" id="GO:0003677">
    <property type="term" value="F:DNA binding"/>
    <property type="evidence" value="ECO:0007669"/>
    <property type="project" value="InterPro"/>
</dbReference>